<dbReference type="InterPro" id="IPR032828">
    <property type="entry name" value="PolyA_RNA-bd"/>
</dbReference>
<evidence type="ECO:0000256" key="4">
    <source>
        <dbReference type="ARBA" id="ARBA00022695"/>
    </source>
</evidence>
<feature type="binding site" evidence="11">
    <location>
        <position position="158"/>
    </location>
    <ligand>
        <name>CTP</name>
        <dbReference type="ChEBI" id="CHEBI:37563"/>
    </ligand>
</feature>
<feature type="binding site" evidence="11">
    <location>
        <position position="28"/>
    </location>
    <ligand>
        <name>ATP</name>
        <dbReference type="ChEBI" id="CHEBI:30616"/>
    </ligand>
</feature>
<keyword evidence="3 11" id="KW-0819">tRNA processing</keyword>
<feature type="binding site" evidence="11">
    <location>
        <position position="164"/>
    </location>
    <ligand>
        <name>ATP</name>
        <dbReference type="ChEBI" id="CHEBI:30616"/>
    </ligand>
</feature>
<keyword evidence="6 11" id="KW-0547">Nucleotide-binding</keyword>
<evidence type="ECO:0000256" key="7">
    <source>
        <dbReference type="ARBA" id="ARBA00022800"/>
    </source>
</evidence>
<keyword evidence="2 11" id="KW-0808">Transferase</keyword>
<dbReference type="Gene3D" id="1.10.110.30">
    <property type="match status" value="1"/>
</dbReference>
<evidence type="ECO:0000256" key="6">
    <source>
        <dbReference type="ARBA" id="ARBA00022741"/>
    </source>
</evidence>
<protein>
    <recommendedName>
        <fullName evidence="11">CCA-adding enzyme</fullName>
        <ecNumber evidence="11">2.7.7.72</ecNumber>
    </recommendedName>
    <alternativeName>
        <fullName evidence="11">CCA tRNA nucleotidyltransferase</fullName>
    </alternativeName>
    <alternativeName>
        <fullName evidence="11">tRNA CCA-pyrophosphorylase</fullName>
    </alternativeName>
    <alternativeName>
        <fullName evidence="11">tRNA adenylyl-/cytidylyl- transferase</fullName>
    </alternativeName>
    <alternativeName>
        <fullName evidence="11">tRNA nucleotidyltransferase</fullName>
    </alternativeName>
    <alternativeName>
        <fullName evidence="11">tRNA-NT</fullName>
    </alternativeName>
</protein>
<comment type="subunit">
    <text evidence="11">Homodimer.</text>
</comment>
<feature type="binding site" evidence="11">
    <location>
        <position position="161"/>
    </location>
    <ligand>
        <name>ATP</name>
        <dbReference type="ChEBI" id="CHEBI:30616"/>
    </ligand>
</feature>
<keyword evidence="15" id="KW-0378">Hydrolase</keyword>
<accession>A0ABU0CMH7</accession>
<comment type="cofactor">
    <cofactor evidence="1 11">
        <name>Mg(2+)</name>
        <dbReference type="ChEBI" id="CHEBI:18420"/>
    </cofactor>
</comment>
<comment type="catalytic activity">
    <reaction evidence="11">
        <text>a tRNA precursor + 2 CTP + ATP = a tRNA with a 3' CCA end + 3 diphosphate</text>
        <dbReference type="Rhea" id="RHEA:14433"/>
        <dbReference type="Rhea" id="RHEA-COMP:10465"/>
        <dbReference type="Rhea" id="RHEA-COMP:10468"/>
        <dbReference type="ChEBI" id="CHEBI:30616"/>
        <dbReference type="ChEBI" id="CHEBI:33019"/>
        <dbReference type="ChEBI" id="CHEBI:37563"/>
        <dbReference type="ChEBI" id="CHEBI:74896"/>
        <dbReference type="ChEBI" id="CHEBI:83071"/>
        <dbReference type="EC" id="2.7.7.72"/>
    </reaction>
</comment>
<evidence type="ECO:0000256" key="9">
    <source>
        <dbReference type="ARBA" id="ARBA00022842"/>
    </source>
</evidence>
<dbReference type="HAMAP" id="MF_01263">
    <property type="entry name" value="CCA_bact_type3"/>
    <property type="match status" value="1"/>
</dbReference>
<organism evidence="15 16">
    <name type="scientific">Caldalkalibacillus uzonensis</name>
    <dbReference type="NCBI Taxonomy" id="353224"/>
    <lineage>
        <taxon>Bacteria</taxon>
        <taxon>Bacillati</taxon>
        <taxon>Bacillota</taxon>
        <taxon>Bacilli</taxon>
        <taxon>Bacillales</taxon>
        <taxon>Bacillaceae</taxon>
        <taxon>Caldalkalibacillus</taxon>
    </lineage>
</organism>
<feature type="binding site" evidence="11">
    <location>
        <position position="164"/>
    </location>
    <ligand>
        <name>CTP</name>
        <dbReference type="ChEBI" id="CHEBI:37563"/>
    </ligand>
</feature>
<dbReference type="NCBIfam" id="NF009814">
    <property type="entry name" value="PRK13299.1"/>
    <property type="match status" value="1"/>
</dbReference>
<keyword evidence="4 11" id="KW-0548">Nucleotidyltransferase</keyword>
<keyword evidence="5 11" id="KW-0479">Metal-binding</keyword>
<proteinExistence type="inferred from homology"/>
<dbReference type="PANTHER" id="PTHR46173">
    <property type="entry name" value="CCA TRNA NUCLEOTIDYLTRANSFERASE 1, MITOCHONDRIAL"/>
    <property type="match status" value="1"/>
</dbReference>
<evidence type="ECO:0000256" key="8">
    <source>
        <dbReference type="ARBA" id="ARBA00022840"/>
    </source>
</evidence>
<evidence type="ECO:0000256" key="1">
    <source>
        <dbReference type="ARBA" id="ARBA00001946"/>
    </source>
</evidence>
<dbReference type="InterPro" id="IPR050264">
    <property type="entry name" value="Bact_CCA-adding_enz_type3_sf"/>
</dbReference>
<feature type="binding site" evidence="11">
    <location>
        <position position="41"/>
    </location>
    <ligand>
        <name>Mg(2+)</name>
        <dbReference type="ChEBI" id="CHEBI:18420"/>
    </ligand>
</feature>
<dbReference type="SUPFAM" id="SSF81301">
    <property type="entry name" value="Nucleotidyltransferase"/>
    <property type="match status" value="1"/>
</dbReference>
<dbReference type="InterPro" id="IPR002646">
    <property type="entry name" value="PolA_pol_head_dom"/>
</dbReference>
<dbReference type="EMBL" id="JAUSUQ010000001">
    <property type="protein sequence ID" value="MDQ0337627.1"/>
    <property type="molecule type" value="Genomic_DNA"/>
</dbReference>
<keyword evidence="8 11" id="KW-0067">ATP-binding</keyword>
<dbReference type="Pfam" id="PF13735">
    <property type="entry name" value="tRNA_NucTran2_2"/>
    <property type="match status" value="1"/>
</dbReference>
<dbReference type="InterPro" id="IPR032810">
    <property type="entry name" value="CCA-adding_enz_C"/>
</dbReference>
<sequence>MGMQLVMTAKRILEKLESSGFEAYMVGGCVRDMLLNRPLHDIDICTSARPEEVISLFERTVPTGLKHGTVTVVEDDVPFEVTTFRTEEGYSDYRRPDRVQFVDSLKQDLSRRDFTINAMALDRFDRLYDYFGGRRDLERQVIRTVGEPRERFAEDALRMFRAIRFSGQLGFSVGEKVLSAIRIHRRLLEKVARERITHEFQKLLQAPYVEQGLRLLWSSGITRDVSPFHYLHKGLREILSFSIQALTERERWVLLLYHMDEQYRASFLHALRLPKAFVKEIKRLLRHLEHYEHVIDVEDIPAYDLIRLGEEDFVSLLKLNQLMLNRSVATDLRQQIRTVLDNLPIRHPQELCVNGKDLQLFRKRSPGPWIQEELDRLVKAVVEGKVPNEREAIRAFVMEDEKHE</sequence>
<dbReference type="EC" id="2.7.7.72" evidence="11"/>
<keyword evidence="7 11" id="KW-0692">RNA repair</keyword>
<feature type="binding site" evidence="11">
    <location>
        <position position="28"/>
    </location>
    <ligand>
        <name>CTP</name>
        <dbReference type="ChEBI" id="CHEBI:37563"/>
    </ligand>
</feature>
<evidence type="ECO:0000259" key="12">
    <source>
        <dbReference type="Pfam" id="PF01743"/>
    </source>
</evidence>
<dbReference type="GO" id="GO:0004810">
    <property type="term" value="F:CCA tRNA nucleotidyltransferase activity"/>
    <property type="evidence" value="ECO:0007669"/>
    <property type="project" value="UniProtKB-EC"/>
</dbReference>
<dbReference type="InterPro" id="IPR043519">
    <property type="entry name" value="NT_sf"/>
</dbReference>
<reference evidence="15 16" key="1">
    <citation type="submission" date="2023-07" db="EMBL/GenBank/DDBJ databases">
        <title>Genomic Encyclopedia of Type Strains, Phase IV (KMG-IV): sequencing the most valuable type-strain genomes for metagenomic binning, comparative biology and taxonomic classification.</title>
        <authorList>
            <person name="Goeker M."/>
        </authorList>
    </citation>
    <scope>NUCLEOTIDE SEQUENCE [LARGE SCALE GENOMIC DNA]</scope>
    <source>
        <strain evidence="15 16">DSM 17740</strain>
    </source>
</reference>
<dbReference type="Pfam" id="PF01743">
    <property type="entry name" value="PolyA_pol"/>
    <property type="match status" value="1"/>
</dbReference>
<feature type="binding site" evidence="11">
    <location>
        <position position="158"/>
    </location>
    <ligand>
        <name>ATP</name>
        <dbReference type="ChEBI" id="CHEBI:30616"/>
    </ligand>
</feature>
<dbReference type="Proteomes" id="UP001232445">
    <property type="component" value="Unassembled WGS sequence"/>
</dbReference>
<evidence type="ECO:0000313" key="15">
    <source>
        <dbReference type="EMBL" id="MDQ0337627.1"/>
    </source>
</evidence>
<feature type="domain" description="tRNA nucleotidyltransferase/poly(A) polymerase RNA and SrmB- binding" evidence="13">
    <location>
        <begin position="170"/>
        <end position="228"/>
    </location>
</feature>
<feature type="binding site" evidence="11">
    <location>
        <position position="43"/>
    </location>
    <ligand>
        <name>Mg(2+)</name>
        <dbReference type="ChEBI" id="CHEBI:18420"/>
    </ligand>
</feature>
<dbReference type="GO" id="GO:0016787">
    <property type="term" value="F:hydrolase activity"/>
    <property type="evidence" value="ECO:0007669"/>
    <property type="project" value="UniProtKB-KW"/>
</dbReference>
<feature type="binding site" evidence="11">
    <location>
        <position position="31"/>
    </location>
    <ligand>
        <name>ATP</name>
        <dbReference type="ChEBI" id="CHEBI:30616"/>
    </ligand>
</feature>
<gene>
    <name evidence="11" type="primary">cca</name>
    <name evidence="15" type="ORF">J2S00_000397</name>
</gene>
<comment type="caution">
    <text evidence="15">The sequence shown here is derived from an EMBL/GenBank/DDBJ whole genome shotgun (WGS) entry which is preliminary data.</text>
</comment>
<dbReference type="Gene3D" id="3.30.460.10">
    <property type="entry name" value="Beta Polymerase, domain 2"/>
    <property type="match status" value="1"/>
</dbReference>
<comment type="miscellaneous">
    <text evidence="11">A single active site specifically recognizes both ATP and CTP and is responsible for their addition.</text>
</comment>
<evidence type="ECO:0000256" key="11">
    <source>
        <dbReference type="HAMAP-Rule" id="MF_01263"/>
    </source>
</evidence>
<evidence type="ECO:0000256" key="10">
    <source>
        <dbReference type="ARBA" id="ARBA00022884"/>
    </source>
</evidence>
<dbReference type="RefSeq" id="WP_307334878.1">
    <property type="nucleotide sequence ID" value="NZ_JAUSUQ010000001.1"/>
</dbReference>
<feature type="binding site" evidence="11">
    <location>
        <position position="155"/>
    </location>
    <ligand>
        <name>ATP</name>
        <dbReference type="ChEBI" id="CHEBI:30616"/>
    </ligand>
</feature>
<comment type="function">
    <text evidence="11">Catalyzes the addition and repair of the essential 3'-terminal CCA sequence in tRNAs without using a nucleic acid template. Adds these three nucleotides in the order of C, C, and A to the tRNA nucleotide-73, using CTP and ATP as substrates and producing inorganic pyrophosphate. tRNA 3'-terminal CCA addition is required both for tRNA processing and repair. Also involved in tRNA surveillance by mediating tandem CCA addition to generate a CCACCA at the 3' terminus of unstable tRNAs. While stable tRNAs receive only 3'-terminal CCA, unstable tRNAs are marked with CCACCA and rapidly degraded.</text>
</comment>
<dbReference type="Pfam" id="PF12627">
    <property type="entry name" value="PolyA_pol_RNAbd"/>
    <property type="match status" value="1"/>
</dbReference>
<evidence type="ECO:0000259" key="14">
    <source>
        <dbReference type="Pfam" id="PF13735"/>
    </source>
</evidence>
<keyword evidence="16" id="KW-1185">Reference proteome</keyword>
<dbReference type="InterPro" id="IPR023068">
    <property type="entry name" value="CCA-adding_enz_firmicutes"/>
</dbReference>
<keyword evidence="10 11" id="KW-0694">RNA-binding</keyword>
<comment type="similarity">
    <text evidence="11">Belongs to the tRNA nucleotidyltransferase/poly(A) polymerase family. Bacterial CCA-adding enzyme type 3 subfamily.</text>
</comment>
<dbReference type="CDD" id="cd05398">
    <property type="entry name" value="NT_ClassII-CCAase"/>
    <property type="match status" value="1"/>
</dbReference>
<feature type="domain" description="CCA-adding enzyme C-terminal" evidence="14">
    <location>
        <begin position="247"/>
        <end position="397"/>
    </location>
</feature>
<feature type="domain" description="Poly A polymerase head" evidence="12">
    <location>
        <begin position="23"/>
        <end position="143"/>
    </location>
</feature>
<keyword evidence="9 11" id="KW-0460">Magnesium</keyword>
<feature type="binding site" evidence="11">
    <location>
        <position position="161"/>
    </location>
    <ligand>
        <name>CTP</name>
        <dbReference type="ChEBI" id="CHEBI:37563"/>
    </ligand>
</feature>
<evidence type="ECO:0000256" key="5">
    <source>
        <dbReference type="ARBA" id="ARBA00022723"/>
    </source>
</evidence>
<feature type="binding site" evidence="11">
    <location>
        <position position="31"/>
    </location>
    <ligand>
        <name>CTP</name>
        <dbReference type="ChEBI" id="CHEBI:37563"/>
    </ligand>
</feature>
<dbReference type="Gene3D" id="1.10.246.80">
    <property type="match status" value="1"/>
</dbReference>
<evidence type="ECO:0000256" key="2">
    <source>
        <dbReference type="ARBA" id="ARBA00022679"/>
    </source>
</evidence>
<evidence type="ECO:0000313" key="16">
    <source>
        <dbReference type="Proteomes" id="UP001232445"/>
    </source>
</evidence>
<evidence type="ECO:0000256" key="3">
    <source>
        <dbReference type="ARBA" id="ARBA00022694"/>
    </source>
</evidence>
<feature type="binding site" evidence="11">
    <location>
        <position position="155"/>
    </location>
    <ligand>
        <name>CTP</name>
        <dbReference type="ChEBI" id="CHEBI:37563"/>
    </ligand>
</feature>
<dbReference type="PANTHER" id="PTHR46173:SF1">
    <property type="entry name" value="CCA TRNA NUCLEOTIDYLTRANSFERASE 1, MITOCHONDRIAL"/>
    <property type="match status" value="1"/>
</dbReference>
<name>A0ABU0CMH7_9BACI</name>
<evidence type="ECO:0000259" key="13">
    <source>
        <dbReference type="Pfam" id="PF12627"/>
    </source>
</evidence>
<dbReference type="SUPFAM" id="SSF81891">
    <property type="entry name" value="Poly A polymerase C-terminal region-like"/>
    <property type="match status" value="1"/>
</dbReference>
<feature type="binding site" evidence="11">
    <location>
        <position position="112"/>
    </location>
    <ligand>
        <name>ATP</name>
        <dbReference type="ChEBI" id="CHEBI:30616"/>
    </ligand>
</feature>
<dbReference type="Gene3D" id="1.20.58.560">
    <property type="match status" value="1"/>
</dbReference>
<feature type="binding site" evidence="11">
    <location>
        <position position="112"/>
    </location>
    <ligand>
        <name>CTP</name>
        <dbReference type="ChEBI" id="CHEBI:37563"/>
    </ligand>
</feature>
<comment type="catalytic activity">
    <reaction evidence="11">
        <text>a tRNA with a 3' CCA end + 2 CTP + ATP = a tRNA with a 3' CCACCA end + 3 diphosphate</text>
        <dbReference type="Rhea" id="RHEA:76235"/>
        <dbReference type="Rhea" id="RHEA-COMP:10468"/>
        <dbReference type="Rhea" id="RHEA-COMP:18655"/>
        <dbReference type="ChEBI" id="CHEBI:30616"/>
        <dbReference type="ChEBI" id="CHEBI:33019"/>
        <dbReference type="ChEBI" id="CHEBI:37563"/>
        <dbReference type="ChEBI" id="CHEBI:83071"/>
        <dbReference type="ChEBI" id="CHEBI:195187"/>
    </reaction>
</comment>